<evidence type="ECO:0000256" key="4">
    <source>
        <dbReference type="ARBA" id="ARBA00022679"/>
    </source>
</evidence>
<evidence type="ECO:0000256" key="1">
    <source>
        <dbReference type="ARBA" id="ARBA00022450"/>
    </source>
</evidence>
<dbReference type="InterPro" id="IPR020841">
    <property type="entry name" value="PKS_Beta-ketoAc_synthase_dom"/>
</dbReference>
<dbReference type="SUPFAM" id="SSF50129">
    <property type="entry name" value="GroES-like"/>
    <property type="match status" value="1"/>
</dbReference>
<name>A0A9W4IJ88_9EURO</name>
<dbReference type="InterPro" id="IPR049551">
    <property type="entry name" value="PKS_DH_C"/>
</dbReference>
<feature type="active site" description="Proton acceptor; for dehydratase activity" evidence="6">
    <location>
        <position position="950"/>
    </location>
</feature>
<evidence type="ECO:0000256" key="6">
    <source>
        <dbReference type="PROSITE-ProRule" id="PRU01363"/>
    </source>
</evidence>
<dbReference type="InterPro" id="IPR018201">
    <property type="entry name" value="Ketoacyl_synth_AS"/>
</dbReference>
<dbReference type="PANTHER" id="PTHR43775:SF13">
    <property type="entry name" value="POLYKETIDE SYNTHASE 1"/>
    <property type="match status" value="1"/>
</dbReference>
<dbReference type="GO" id="GO:0006633">
    <property type="term" value="P:fatty acid biosynthetic process"/>
    <property type="evidence" value="ECO:0007669"/>
    <property type="project" value="InterPro"/>
</dbReference>
<dbReference type="InterPro" id="IPR020806">
    <property type="entry name" value="PKS_PP-bd"/>
</dbReference>
<keyword evidence="2" id="KW-0597">Phosphoprotein</keyword>
<dbReference type="InterPro" id="IPR016035">
    <property type="entry name" value="Acyl_Trfase/lysoPLipase"/>
</dbReference>
<dbReference type="PROSITE" id="PS52019">
    <property type="entry name" value="PKS_MFAS_DH"/>
    <property type="match status" value="1"/>
</dbReference>
<dbReference type="CDD" id="cd00833">
    <property type="entry name" value="PKS"/>
    <property type="match status" value="1"/>
</dbReference>
<keyword evidence="1" id="KW-0596">Phosphopantetheine</keyword>
<dbReference type="SMART" id="SM00823">
    <property type="entry name" value="PKS_PP"/>
    <property type="match status" value="1"/>
</dbReference>
<dbReference type="InterPro" id="IPR032821">
    <property type="entry name" value="PKS_assoc"/>
</dbReference>
<dbReference type="SMART" id="SM00827">
    <property type="entry name" value="PKS_AT"/>
    <property type="match status" value="1"/>
</dbReference>
<dbReference type="SUPFAM" id="SSF52151">
    <property type="entry name" value="FabD/lysophospholipase-like"/>
    <property type="match status" value="1"/>
</dbReference>
<organism evidence="10 11">
    <name type="scientific">Penicillium salamii</name>
    <dbReference type="NCBI Taxonomy" id="1612424"/>
    <lineage>
        <taxon>Eukaryota</taxon>
        <taxon>Fungi</taxon>
        <taxon>Dikarya</taxon>
        <taxon>Ascomycota</taxon>
        <taxon>Pezizomycotina</taxon>
        <taxon>Eurotiomycetes</taxon>
        <taxon>Eurotiomycetidae</taxon>
        <taxon>Eurotiales</taxon>
        <taxon>Aspergillaceae</taxon>
        <taxon>Penicillium</taxon>
    </lineage>
</organism>
<dbReference type="InterPro" id="IPR009081">
    <property type="entry name" value="PP-bd_ACP"/>
</dbReference>
<dbReference type="InterPro" id="IPR057326">
    <property type="entry name" value="KR_dom"/>
</dbReference>
<dbReference type="Gene3D" id="1.10.1200.10">
    <property type="entry name" value="ACP-like"/>
    <property type="match status" value="1"/>
</dbReference>
<dbReference type="Pfam" id="PF02801">
    <property type="entry name" value="Ketoacyl-synt_C"/>
    <property type="match status" value="1"/>
</dbReference>
<dbReference type="InterPro" id="IPR014030">
    <property type="entry name" value="Ketoacyl_synth_N"/>
</dbReference>
<feature type="region of interest" description="C-terminal hotdog fold" evidence="6">
    <location>
        <begin position="1082"/>
        <end position="1235"/>
    </location>
</feature>
<feature type="domain" description="Carrier" evidence="7">
    <location>
        <begin position="2092"/>
        <end position="2169"/>
    </location>
</feature>
<dbReference type="PROSITE" id="PS50075">
    <property type="entry name" value="CARRIER"/>
    <property type="match status" value="1"/>
</dbReference>
<dbReference type="InterPro" id="IPR011032">
    <property type="entry name" value="GroES-like_sf"/>
</dbReference>
<dbReference type="InterPro" id="IPR042104">
    <property type="entry name" value="PKS_dehydratase_sf"/>
</dbReference>
<keyword evidence="3" id="KW-0489">Methyltransferase</keyword>
<dbReference type="EMBL" id="CAJVPA010000066">
    <property type="protein sequence ID" value="CAG8287854.1"/>
    <property type="molecule type" value="Genomic_DNA"/>
</dbReference>
<dbReference type="Pfam" id="PF16197">
    <property type="entry name" value="KAsynt_C_assoc"/>
    <property type="match status" value="1"/>
</dbReference>
<dbReference type="InterPro" id="IPR050091">
    <property type="entry name" value="PKS_NRPS_Biosynth_Enz"/>
</dbReference>
<dbReference type="Pfam" id="PF00698">
    <property type="entry name" value="Acyl_transf_1"/>
    <property type="match status" value="1"/>
</dbReference>
<proteinExistence type="predicted"/>
<dbReference type="SMART" id="SM00826">
    <property type="entry name" value="PKS_DH"/>
    <property type="match status" value="1"/>
</dbReference>
<dbReference type="InterPro" id="IPR013968">
    <property type="entry name" value="PKS_KR"/>
</dbReference>
<dbReference type="SUPFAM" id="SSF47336">
    <property type="entry name" value="ACP-like"/>
    <property type="match status" value="1"/>
</dbReference>
<dbReference type="Pfam" id="PF08659">
    <property type="entry name" value="KR"/>
    <property type="match status" value="1"/>
</dbReference>
<evidence type="ECO:0000256" key="3">
    <source>
        <dbReference type="ARBA" id="ARBA00022603"/>
    </source>
</evidence>
<dbReference type="InterPro" id="IPR049552">
    <property type="entry name" value="PKS_DH_N"/>
</dbReference>
<dbReference type="Pfam" id="PF13602">
    <property type="entry name" value="ADH_zinc_N_2"/>
    <property type="match status" value="1"/>
</dbReference>
<sequence length="2176" mass="236468">MSDHETPLQPVAIVGYSCRLSGHVTSPQDLWELCHSAQSGWGPIPKERFSFESYHHPNPSKKGTFNPSGGYFLNEDVARFDAPFFNVTVQEAISMDPQQRMLLECSYEAFESAGFPKEDLTGRSVGVFVGASFSDYDTNNMRDLETVPMFHSTGCANALQSNRLSYYFDLRGPSFTVDTACSSSLVALHQAMQSLRKGESQEALVGGCHLNITPDLFVSMSASQLFNDEGKTYSLDERAKSGYARGEGAGVVILKPLDAAIRDGNTIRAVIVNSGVNQDGRTQGITLPNSEAQEQLIRRVYREALLNPHDCGFVEMHGTGTKAGDPLEAAGVHRALGLGAGRSPTDPLYIGSSKSNFGHLEGASGMVSIIKAAMMLEKGQLLPNADFRAPNPEIPMKEWNMIVPPAPQPWPCDKKYVSVSNYGFGGTNAHVVLQKYDIPSKESVSNQDQNPKRKLFVISANDKESLRTRVSQISAYIDQHPNDAFDNLAYSLGTKISNLCYRVGVSASSPSELTTLFSQFKGSASRVRGPPTIGFVFTGQGAQWAQMGVPLIDEYPVFASAMYRADQCLRELGAPFSLLEILRDDAETSEINSPHLSQPACSALQIALVDLLQSWGIRPASVVGHSSGEIGAAYAAGAYDLETAMTLAYCRGEMTQLLKTSFPDIKGTMIAIGAGAETVKLILSTLTRGYATIACVNSPSSVTVSGDVSAIDELETILQDKDMFNRRLKVDVAYHSDHMKNIAGQYLKSIESIQPSSNSGATVFYSSVTGELTPISHLGPDYWVSNLTSPVLFPNALGNMVGDEAIRPNLIIEVGPHSALKGPILDTLKSLGPALSTISYSATILRKSDPVKSLLDTAATSNALGAALNMSNVNFPSTGARECVFLNDLPRYPWQHDTRYWHESRISRQHLARDDSRNDILGVLANYSNELEPTWRNIVRLEDIPWLSEHKMQGLAVYPMTGYLSMAIEAAKRRAVQKNIQFSHYELREIVVRAALVLNGETDVETTITLRPFTEGTRGSSDVWDEFRICSWTTSRGWTEHCSGMIRVRAAPKEQAITISNSTENEQENVTALINEIRTGATSKIDSQYMYRILTELGADYGPLFQGIENCMASPSFSYGDLFIKNTKAVMPKEFEAPLVIHPAFLDCLLQVTWPVLGKGGMDIEALHMPTSIKRMVFSCNQPSQPGQSVKAYGMKSVEKGPMRFDIFATPSTSNTPLITVEGLTMTPINDSGVDETKVFKKLCYKFQSHKLSEIEQEIAKSHDDGYVNVQATGSTMDSRDITLTEFGTSNGLAQKLKGALNETSSWTPSVTSLNGLLVNNKKYIIILQTGSQSLRDLTRVTFQSIKRKLLDASNILWVYRTDNPDGQMAVGLSRTLRQEALAQFATLGLSSADFTTDPLVPILAAMNALWPFDGTAGCRDAEFISQGSELLVQRAVEDDAANAFVHTQTHAMAISTQLYSQPGRRLKLQIGNPGALDSLYFEDDHKAGPLNDDEIELEVKATGVNFKDIVVSMGELSQPYIGVECTGIVSSVGADVKDLQVGQRVMAMTEGAYSTYARCRSTSAAVIPDDMSFEVAATVPVVYCTAYYALFDLGRLTAGERVLIHAGAGGVGQAAIMLAQMAGADVFVTVGSLGKKQFLMDTYGIPDGRIFYSRDHSFARGIKRATEGKGIDVVLNSLAGELLRESWEIVAPFGRFIEIGKADITKNTRLDMNPFEWNITFASVDLTKVAEFRPHLMKRLLNDVCRELADKNTVKPISPVTTFSITDIEKAFRTLQTGKSMGKLVVCPQDGDVAKCTSANRGSLFRPDASYILVGGTGGIGRSIAKFMSSKGAKCLVLVSRSASLNDNIKALVKDVGANGTQIVLKACDISNPESVNSLIKEDIKDLPPVRGVIHGTVVLRDMIFERMALEDFTAVTAGKVEGAWNLHHALVDCSLDFFVAISSVAGVIGGRGQGAYAASNVFLDGFMEYRRRLGLPGVSIDLSAVTDVGLMTQADAQRQENITRNYGSSSMNESEVLAMISAAISGALDSSCSGQCINGLSFTQEPAWASDAKFDILRDEFKTNQLNDSGGQSVVIPLREQLQRASSRQQALQVCFDALATKIAQLLVVPIEEMDPSITVSALGIDSLSALEIRNWIGREAGAKVQVLELLSCGPLMALAEIIIAKSTFVANMF</sequence>
<dbReference type="Gene3D" id="3.40.47.10">
    <property type="match status" value="1"/>
</dbReference>
<dbReference type="InterPro" id="IPR014043">
    <property type="entry name" value="Acyl_transferase_dom"/>
</dbReference>
<reference evidence="10" key="1">
    <citation type="submission" date="2021-07" db="EMBL/GenBank/DDBJ databases">
        <authorList>
            <person name="Branca A.L. A."/>
        </authorList>
    </citation>
    <scope>NUCLEOTIDE SEQUENCE</scope>
</reference>
<accession>A0A9W4IJ88</accession>
<feature type="active site" description="Proton donor; for dehydratase activity" evidence="6">
    <location>
        <position position="1147"/>
    </location>
</feature>
<dbReference type="Pfam" id="PF08240">
    <property type="entry name" value="ADH_N"/>
    <property type="match status" value="1"/>
</dbReference>
<dbReference type="OrthoDB" id="329835at2759"/>
<protein>
    <recommendedName>
        <fullName evidence="12">Carrier domain-containing protein</fullName>
    </recommendedName>
</protein>
<dbReference type="GO" id="GO:1901336">
    <property type="term" value="P:lactone biosynthetic process"/>
    <property type="evidence" value="ECO:0007669"/>
    <property type="project" value="UniProtKB-ARBA"/>
</dbReference>
<dbReference type="Proteomes" id="UP001152646">
    <property type="component" value="Unassembled WGS sequence"/>
</dbReference>
<dbReference type="InterPro" id="IPR020807">
    <property type="entry name" value="PKS_DH"/>
</dbReference>
<dbReference type="InterPro" id="IPR006162">
    <property type="entry name" value="Ppantetheine_attach_site"/>
</dbReference>
<dbReference type="Gene3D" id="3.40.366.10">
    <property type="entry name" value="Malonyl-Coenzyme A Acyl Carrier Protein, domain 2"/>
    <property type="match status" value="1"/>
</dbReference>
<dbReference type="Pfam" id="PF21089">
    <property type="entry name" value="PKS_DH_N"/>
    <property type="match status" value="1"/>
</dbReference>
<dbReference type="SUPFAM" id="SSF55048">
    <property type="entry name" value="Probable ACP-binding domain of malonyl-CoA ACP transacylase"/>
    <property type="match status" value="1"/>
</dbReference>
<evidence type="ECO:0000313" key="11">
    <source>
        <dbReference type="Proteomes" id="UP001152646"/>
    </source>
</evidence>
<dbReference type="PROSITE" id="PS52004">
    <property type="entry name" value="KS3_2"/>
    <property type="match status" value="1"/>
</dbReference>
<dbReference type="Pfam" id="PF14765">
    <property type="entry name" value="PS-DH"/>
    <property type="match status" value="1"/>
</dbReference>
<dbReference type="GO" id="GO:0004312">
    <property type="term" value="F:fatty acid synthase activity"/>
    <property type="evidence" value="ECO:0007669"/>
    <property type="project" value="TreeGrafter"/>
</dbReference>
<dbReference type="SMART" id="SM00822">
    <property type="entry name" value="PKS_KR"/>
    <property type="match status" value="1"/>
</dbReference>
<evidence type="ECO:0008006" key="12">
    <source>
        <dbReference type="Google" id="ProtNLM"/>
    </source>
</evidence>
<dbReference type="PANTHER" id="PTHR43775">
    <property type="entry name" value="FATTY ACID SYNTHASE"/>
    <property type="match status" value="1"/>
</dbReference>
<dbReference type="GO" id="GO:0004315">
    <property type="term" value="F:3-oxoacyl-[acyl-carrier-protein] synthase activity"/>
    <property type="evidence" value="ECO:0007669"/>
    <property type="project" value="InterPro"/>
</dbReference>
<dbReference type="PROSITE" id="PS00012">
    <property type="entry name" value="PHOSPHOPANTETHEINE"/>
    <property type="match status" value="1"/>
</dbReference>
<dbReference type="SMART" id="SM00825">
    <property type="entry name" value="PKS_KS"/>
    <property type="match status" value="1"/>
</dbReference>
<evidence type="ECO:0000259" key="9">
    <source>
        <dbReference type="PROSITE" id="PS52019"/>
    </source>
</evidence>
<dbReference type="InterPro" id="IPR036291">
    <property type="entry name" value="NAD(P)-bd_dom_sf"/>
</dbReference>
<dbReference type="InterPro" id="IPR014031">
    <property type="entry name" value="Ketoacyl_synth_C"/>
</dbReference>
<dbReference type="GO" id="GO:0008168">
    <property type="term" value="F:methyltransferase activity"/>
    <property type="evidence" value="ECO:0007669"/>
    <property type="project" value="UniProtKB-KW"/>
</dbReference>
<dbReference type="InterPro" id="IPR016036">
    <property type="entry name" value="Malonyl_transacylase_ACP-bd"/>
</dbReference>
<dbReference type="InterPro" id="IPR013154">
    <property type="entry name" value="ADH-like_N"/>
</dbReference>
<dbReference type="SUPFAM" id="SSF51735">
    <property type="entry name" value="NAD(P)-binding Rossmann-fold domains"/>
    <property type="match status" value="2"/>
</dbReference>
<dbReference type="InterPro" id="IPR056501">
    <property type="entry name" value="NAD-bd_HRPKS_sdrA"/>
</dbReference>
<dbReference type="Gene3D" id="3.40.50.720">
    <property type="entry name" value="NAD(P)-binding Rossmann-like Domain"/>
    <property type="match status" value="2"/>
</dbReference>
<evidence type="ECO:0000313" key="10">
    <source>
        <dbReference type="EMBL" id="CAG8287854.1"/>
    </source>
</evidence>
<keyword evidence="5" id="KW-0511">Multifunctional enzyme</keyword>
<dbReference type="InterPro" id="IPR001227">
    <property type="entry name" value="Ac_transferase_dom_sf"/>
</dbReference>
<feature type="domain" description="PKS/mFAS DH" evidence="9">
    <location>
        <begin position="918"/>
        <end position="1235"/>
    </location>
</feature>
<dbReference type="PROSITE" id="PS00606">
    <property type="entry name" value="KS3_1"/>
    <property type="match status" value="1"/>
</dbReference>
<dbReference type="InterPro" id="IPR016039">
    <property type="entry name" value="Thiolase-like"/>
</dbReference>
<dbReference type="Pfam" id="PF23114">
    <property type="entry name" value="NAD-bd_HRPKS_sdrA"/>
    <property type="match status" value="1"/>
</dbReference>
<dbReference type="GO" id="GO:0030639">
    <property type="term" value="P:polyketide biosynthetic process"/>
    <property type="evidence" value="ECO:0007669"/>
    <property type="project" value="UniProtKB-ARBA"/>
</dbReference>
<dbReference type="InterPro" id="IPR020843">
    <property type="entry name" value="ER"/>
</dbReference>
<dbReference type="SMART" id="SM00829">
    <property type="entry name" value="PKS_ER"/>
    <property type="match status" value="1"/>
</dbReference>
<dbReference type="GO" id="GO:0032259">
    <property type="term" value="P:methylation"/>
    <property type="evidence" value="ECO:0007669"/>
    <property type="project" value="UniProtKB-KW"/>
</dbReference>
<dbReference type="Gene3D" id="3.10.129.110">
    <property type="entry name" value="Polyketide synthase dehydratase"/>
    <property type="match status" value="1"/>
</dbReference>
<dbReference type="GO" id="GO:0031177">
    <property type="term" value="F:phosphopantetheine binding"/>
    <property type="evidence" value="ECO:0007669"/>
    <property type="project" value="InterPro"/>
</dbReference>
<dbReference type="FunFam" id="3.40.50.720:FF:000209">
    <property type="entry name" value="Polyketide synthase Pks12"/>
    <property type="match status" value="1"/>
</dbReference>
<dbReference type="GO" id="GO:0016491">
    <property type="term" value="F:oxidoreductase activity"/>
    <property type="evidence" value="ECO:0007669"/>
    <property type="project" value="InterPro"/>
</dbReference>
<feature type="domain" description="Ketosynthase family 3 (KS3)" evidence="8">
    <location>
        <begin position="8"/>
        <end position="435"/>
    </location>
</feature>
<dbReference type="Pfam" id="PF00109">
    <property type="entry name" value="ketoacyl-synt"/>
    <property type="match status" value="1"/>
</dbReference>
<dbReference type="InterPro" id="IPR049900">
    <property type="entry name" value="PKS_mFAS_DH"/>
</dbReference>
<gene>
    <name evidence="10" type="ORF">PSALAMII_LOCUS1612</name>
</gene>
<evidence type="ECO:0000259" key="8">
    <source>
        <dbReference type="PROSITE" id="PS52004"/>
    </source>
</evidence>
<dbReference type="Pfam" id="PF00550">
    <property type="entry name" value="PP-binding"/>
    <property type="match status" value="1"/>
</dbReference>
<evidence type="ECO:0000256" key="5">
    <source>
        <dbReference type="ARBA" id="ARBA00023268"/>
    </source>
</evidence>
<evidence type="ECO:0000259" key="7">
    <source>
        <dbReference type="PROSITE" id="PS50075"/>
    </source>
</evidence>
<dbReference type="CDD" id="cd05195">
    <property type="entry name" value="enoyl_red"/>
    <property type="match status" value="1"/>
</dbReference>
<comment type="caution">
    <text evidence="10">The sequence shown here is derived from an EMBL/GenBank/DDBJ whole genome shotgun (WGS) entry which is preliminary data.</text>
</comment>
<evidence type="ECO:0000256" key="2">
    <source>
        <dbReference type="ARBA" id="ARBA00022553"/>
    </source>
</evidence>
<dbReference type="Gene3D" id="3.90.180.10">
    <property type="entry name" value="Medium-chain alcohol dehydrogenases, catalytic domain"/>
    <property type="match status" value="1"/>
</dbReference>
<dbReference type="SUPFAM" id="SSF53901">
    <property type="entry name" value="Thiolase-like"/>
    <property type="match status" value="1"/>
</dbReference>
<keyword evidence="4" id="KW-0808">Transferase</keyword>
<feature type="region of interest" description="N-terminal hotdog fold" evidence="6">
    <location>
        <begin position="918"/>
        <end position="1053"/>
    </location>
</feature>
<dbReference type="InterPro" id="IPR036736">
    <property type="entry name" value="ACP-like_sf"/>
</dbReference>